<dbReference type="Proteomes" id="UP001223261">
    <property type="component" value="Chromosome"/>
</dbReference>
<dbReference type="EMBL" id="CP118848">
    <property type="protein sequence ID" value="WHI61262.1"/>
    <property type="molecule type" value="Genomic_DNA"/>
</dbReference>
<feature type="region of interest" description="Disordered" evidence="1">
    <location>
        <begin position="192"/>
        <end position="214"/>
    </location>
</feature>
<evidence type="ECO:0000313" key="3">
    <source>
        <dbReference type="Proteomes" id="UP001223261"/>
    </source>
</evidence>
<evidence type="ECO:0000313" key="2">
    <source>
        <dbReference type="EMBL" id="WHI61262.1"/>
    </source>
</evidence>
<sequence length="370" mass="42848">MKKLLIATLTGTLLLSACGNNNENEKNKNQSTTTTNKQEKFIDYYHNYTARTIGEVYNLMNYIYEADPEDVTEEEVISKYTKSANELEKSRTKFKKETNNIKIPKKYKEPINTFNSINKGATEGLRIMSDAMDDYSNDEISEEEFDKQISLGEERFSKYTDNEIDDEKITNTLNRKTKKQLDELTDILDEDESLAEESEDFTNEDENNDKGQSDSMYVVDDFKEVKSEDITYTQTVGDLNVNFNEMKTYTVKVTDDNEYLFDNYDVGDTAYILGIDLELENTSETPGEYYIDQAEIVTNNQEQIEPSLISPKKNIKTELKGNVKSSGIVYYELETSNAKNLEWLDFVLPAKYNDDTMDIEFEEKKLRLEF</sequence>
<evidence type="ECO:0008006" key="4">
    <source>
        <dbReference type="Google" id="ProtNLM"/>
    </source>
</evidence>
<name>A0AAX3W821_MAMLE</name>
<organism evidence="2 3">
    <name type="scientific">Mammaliicoccus lentus</name>
    <name type="common">Staphylococcus lentus</name>
    <dbReference type="NCBI Taxonomy" id="42858"/>
    <lineage>
        <taxon>Bacteria</taxon>
        <taxon>Bacillati</taxon>
        <taxon>Bacillota</taxon>
        <taxon>Bacilli</taxon>
        <taxon>Bacillales</taxon>
        <taxon>Staphylococcaceae</taxon>
        <taxon>Mammaliicoccus</taxon>
    </lineage>
</organism>
<evidence type="ECO:0000256" key="1">
    <source>
        <dbReference type="SAM" id="MobiDB-lite"/>
    </source>
</evidence>
<dbReference type="RefSeq" id="WP_282862890.1">
    <property type="nucleotide sequence ID" value="NZ_CP118848.1"/>
</dbReference>
<reference evidence="2" key="1">
    <citation type="journal article" date="2023" name="Antibiotics">
        <title>Prevalence and Molecular Characterization of Methicillin-Resistant Staphylococci (MRS) and Mammaliicocci (MRM) in Dromedary Camels from Algeria: First Detection of SCCmec-mecC Hybrid in Methicillin-Resistant Mammaliicoccus lentus.</title>
        <authorList>
            <person name="Belhout C."/>
            <person name="Boyen F."/>
            <person name="Vereecke N."/>
            <person name="Theuns S."/>
            <person name="Taibi N."/>
            <person name="Stegger M."/>
            <person name="de la Fe-Rodriguez P.Y."/>
            <person name="Bouayad L."/>
            <person name="Elgroud R."/>
            <person name="Butaye P."/>
        </authorList>
    </citation>
    <scope>NUCLEOTIDE SEQUENCE</scope>
    <source>
        <strain evidence="2">7048</strain>
    </source>
</reference>
<protein>
    <recommendedName>
        <fullName evidence="4">DUF4352 domain-containing protein</fullName>
    </recommendedName>
</protein>
<accession>A0AAX3W821</accession>
<gene>
    <name evidence="2" type="ORF">PYH69_06425</name>
</gene>
<dbReference type="AlphaFoldDB" id="A0AAX3W821"/>
<dbReference type="PROSITE" id="PS51257">
    <property type="entry name" value="PROKAR_LIPOPROTEIN"/>
    <property type="match status" value="1"/>
</dbReference>
<proteinExistence type="predicted"/>
<feature type="compositionally biased region" description="Acidic residues" evidence="1">
    <location>
        <begin position="192"/>
        <end position="207"/>
    </location>
</feature>